<dbReference type="EMBL" id="LACB01000129">
    <property type="protein sequence ID" value="KAJ9488135.1"/>
    <property type="molecule type" value="Genomic_DNA"/>
</dbReference>
<accession>A0AAI9TJX0</accession>
<dbReference type="InterPro" id="IPR006594">
    <property type="entry name" value="LisH"/>
</dbReference>
<feature type="compositionally biased region" description="Polar residues" evidence="1">
    <location>
        <begin position="1"/>
        <end position="10"/>
    </location>
</feature>
<dbReference type="SMART" id="SM00667">
    <property type="entry name" value="LisH"/>
    <property type="match status" value="1"/>
</dbReference>
<dbReference type="PROSITE" id="PS50896">
    <property type="entry name" value="LISH"/>
    <property type="match status" value="1"/>
</dbReference>
<evidence type="ECO:0000313" key="2">
    <source>
        <dbReference type="EMBL" id="KAJ9488135.1"/>
    </source>
</evidence>
<proteinExistence type="predicted"/>
<feature type="region of interest" description="Disordered" evidence="1">
    <location>
        <begin position="1"/>
        <end position="23"/>
    </location>
</feature>
<comment type="caution">
    <text evidence="2">The sequence shown here is derived from an EMBL/GenBank/DDBJ whole genome shotgun (WGS) entry which is preliminary data.</text>
</comment>
<dbReference type="Gene3D" id="2.130.10.10">
    <property type="entry name" value="YVTN repeat-like/Quinoprotein amine dehydrogenase"/>
    <property type="match status" value="2"/>
</dbReference>
<evidence type="ECO:0000256" key="1">
    <source>
        <dbReference type="SAM" id="MobiDB-lite"/>
    </source>
</evidence>
<dbReference type="InterPro" id="IPR036322">
    <property type="entry name" value="WD40_repeat_dom_sf"/>
</dbReference>
<reference evidence="2" key="1">
    <citation type="submission" date="2015-06" db="EMBL/GenBank/DDBJ databases">
        <authorList>
            <person name="Nguyen H."/>
        </authorList>
    </citation>
    <scope>NUCLEOTIDE SEQUENCE</scope>
    <source>
        <strain evidence="2">DAOM 180753</strain>
    </source>
</reference>
<name>A0AAI9TJX0_PENTH</name>
<evidence type="ECO:0008006" key="4">
    <source>
        <dbReference type="Google" id="ProtNLM"/>
    </source>
</evidence>
<dbReference type="SUPFAM" id="SSF50978">
    <property type="entry name" value="WD40 repeat-like"/>
    <property type="match status" value="1"/>
</dbReference>
<organism evidence="2 3">
    <name type="scientific">Penicillium thymicola</name>
    <dbReference type="NCBI Taxonomy" id="293382"/>
    <lineage>
        <taxon>Eukaryota</taxon>
        <taxon>Fungi</taxon>
        <taxon>Dikarya</taxon>
        <taxon>Ascomycota</taxon>
        <taxon>Pezizomycotina</taxon>
        <taxon>Eurotiomycetes</taxon>
        <taxon>Eurotiomycetidae</taxon>
        <taxon>Eurotiales</taxon>
        <taxon>Aspergillaceae</taxon>
        <taxon>Penicillium</taxon>
    </lineage>
</organism>
<dbReference type="Proteomes" id="UP001227192">
    <property type="component" value="Unassembled WGS sequence"/>
</dbReference>
<sequence length="519" mass="56591">MSCATSNLSPTKHFPRDSSTSMASAKTVDELSSALVARFLRSHGYSETLKAFIREADLAPDVGQSSGDDTNNWSIQSLLEEKNIYDQTVNFERYDKGHQQSTLWSEPAPSRPAVIQTPTSSNILAASVEQWQKPRGDADEAAANAIPAQSYIVSTGADKQVHLLDPAEGNTAIRSFSSLSDSPVLSFTSILQGRYILMTNMSGQLLLQHGSQKLDSRKDHAKYAVTVVAHEDKADPSKWWVATAGWDECVFLYCLNIPDEADAPALKIGEPVARIKLVSNPESLLFVPHVDTDELLLLVSRRDSTCIYYYQVEAALEESDTPRENDGGDAEKSPQEARLLGQQNLAPHSNAWVTFSPAHMVLSPHDPGLLAVATSTLPSMKVIIVRLLFPAVKTAPSLEDPVTQASQALATLELQNREDAAILVQANTFAPQTDYSTPRVAWRPNGSGVWVNGDDGVVRGIETKTGKVIATLKGGHEPGFKVRSVWSGYVAVPQTEGDPVWEEWVISGGFDKRLVVWTV</sequence>
<evidence type="ECO:0000313" key="3">
    <source>
        <dbReference type="Proteomes" id="UP001227192"/>
    </source>
</evidence>
<gene>
    <name evidence="2" type="ORF">VN97_g5163</name>
</gene>
<dbReference type="AlphaFoldDB" id="A0AAI9TJX0"/>
<dbReference type="InterPro" id="IPR015943">
    <property type="entry name" value="WD40/YVTN_repeat-like_dom_sf"/>
</dbReference>
<keyword evidence="3" id="KW-1185">Reference proteome</keyword>
<reference evidence="2" key="2">
    <citation type="journal article" date="2016" name="Fungal Biol.">
        <title>Ochratoxin A production by Penicillium thymicola.</title>
        <authorList>
            <person name="Nguyen H.D.T."/>
            <person name="McMullin D.R."/>
            <person name="Ponomareva E."/>
            <person name="Riley R."/>
            <person name="Pomraning K.R."/>
            <person name="Baker S.E."/>
            <person name="Seifert K.A."/>
        </authorList>
    </citation>
    <scope>NUCLEOTIDE SEQUENCE</scope>
    <source>
        <strain evidence="2">DAOM 180753</strain>
    </source>
</reference>
<protein>
    <recommendedName>
        <fullName evidence="4">LisH domain-containing protein</fullName>
    </recommendedName>
</protein>